<keyword evidence="3" id="KW-1185">Reference proteome</keyword>
<name>A0A1E5GWQ7_9ENTE</name>
<proteinExistence type="predicted"/>
<dbReference type="AlphaFoldDB" id="A0A1E5GWQ7"/>
<evidence type="ECO:0000313" key="3">
    <source>
        <dbReference type="Proteomes" id="UP000094764"/>
    </source>
</evidence>
<protein>
    <recommendedName>
        <fullName evidence="4">DUF5067 domain-containing protein</fullName>
    </recommendedName>
</protein>
<comment type="caution">
    <text evidence="2">The sequence shown here is derived from an EMBL/GenBank/DDBJ whole genome shotgun (WGS) entry which is preliminary data.</text>
</comment>
<dbReference type="EMBL" id="MIKB01000012">
    <property type="protein sequence ID" value="OEG17097.1"/>
    <property type="molecule type" value="Genomic_DNA"/>
</dbReference>
<sequence>MKKKLLVGSCLVAFGLVVAPKAVSATERETLPPTGIRPRVSVLKQEITLKSGDIQRIYFDGIVDKENFASKLLVKIKPQNPENDYFGVSHYVYTNDILLNDFVSNTNSIFEYKWSPMTDESYKDKVKYGARQYISINNYSLVPIKFTIGYTTGIHMKSNPCLDYSDINFNL</sequence>
<gene>
    <name evidence="2" type="ORF">BCR23_03580</name>
</gene>
<feature type="signal peptide" evidence="1">
    <location>
        <begin position="1"/>
        <end position="25"/>
    </location>
</feature>
<organism evidence="2 3">
    <name type="scientific">Enterococcus quebecensis</name>
    <dbReference type="NCBI Taxonomy" id="903983"/>
    <lineage>
        <taxon>Bacteria</taxon>
        <taxon>Bacillati</taxon>
        <taxon>Bacillota</taxon>
        <taxon>Bacilli</taxon>
        <taxon>Lactobacillales</taxon>
        <taxon>Enterococcaceae</taxon>
        <taxon>Enterococcus</taxon>
    </lineage>
</organism>
<dbReference type="Proteomes" id="UP000094764">
    <property type="component" value="Unassembled WGS sequence"/>
</dbReference>
<keyword evidence="1" id="KW-0732">Signal</keyword>
<evidence type="ECO:0000313" key="2">
    <source>
        <dbReference type="EMBL" id="OEG17097.1"/>
    </source>
</evidence>
<evidence type="ECO:0008006" key="4">
    <source>
        <dbReference type="Google" id="ProtNLM"/>
    </source>
</evidence>
<evidence type="ECO:0000256" key="1">
    <source>
        <dbReference type="SAM" id="SignalP"/>
    </source>
</evidence>
<feature type="chain" id="PRO_5009177872" description="DUF5067 domain-containing protein" evidence="1">
    <location>
        <begin position="26"/>
        <end position="171"/>
    </location>
</feature>
<dbReference type="RefSeq" id="WP_069634419.1">
    <property type="nucleotide sequence ID" value="NZ_JXKZ01000002.1"/>
</dbReference>
<accession>A0A1E5GWQ7</accession>
<reference evidence="3" key="1">
    <citation type="submission" date="2016-09" db="EMBL/GenBank/DDBJ databases">
        <authorList>
            <person name="Gulvik C.A."/>
        </authorList>
    </citation>
    <scope>NUCLEOTIDE SEQUENCE [LARGE SCALE GENOMIC DNA]</scope>
    <source>
        <strain evidence="3">LMG 26306</strain>
    </source>
</reference>